<gene>
    <name evidence="1" type="ORF">SAMN05444359_11414</name>
</gene>
<name>A0A1H9I2T2_9BACT</name>
<dbReference type="EMBL" id="FOFB01000014">
    <property type="protein sequence ID" value="SEQ68847.1"/>
    <property type="molecule type" value="Genomic_DNA"/>
</dbReference>
<reference evidence="2" key="1">
    <citation type="submission" date="2016-10" db="EMBL/GenBank/DDBJ databases">
        <authorList>
            <person name="Varghese N."/>
            <person name="Submissions S."/>
        </authorList>
    </citation>
    <scope>NUCLEOTIDE SEQUENCE [LARGE SCALE GENOMIC DNA]</scope>
    <source>
        <strain evidence="2">DSM 24740</strain>
    </source>
</reference>
<organism evidence="1 2">
    <name type="scientific">Neolewinella agarilytica</name>
    <dbReference type="NCBI Taxonomy" id="478744"/>
    <lineage>
        <taxon>Bacteria</taxon>
        <taxon>Pseudomonadati</taxon>
        <taxon>Bacteroidota</taxon>
        <taxon>Saprospiria</taxon>
        <taxon>Saprospirales</taxon>
        <taxon>Lewinellaceae</taxon>
        <taxon>Neolewinella</taxon>
    </lineage>
</organism>
<proteinExistence type="predicted"/>
<keyword evidence="2" id="KW-1185">Reference proteome</keyword>
<dbReference type="InParanoid" id="A0A1H9I2T2"/>
<protein>
    <submittedName>
        <fullName evidence="1">Uncharacterized protein</fullName>
    </submittedName>
</protein>
<dbReference type="STRING" id="478744.SAMN05444359_11414"/>
<dbReference type="AlphaFoldDB" id="A0A1H9I2T2"/>
<dbReference type="InterPro" id="IPR053860">
    <property type="entry name" value="DUF6932"/>
</dbReference>
<accession>A0A1H9I2T2</accession>
<sequence length="165" mass="19582">MSEKVKFSFDVRGYLVPEGENESDINSIKEGFVDPFDNHSTRKELFKGHVRYNEDLKDLLENQSYEQWIDGSFISQKVNPKDIDLVSFIDYNLVDKLERDLEKFIKSAGRSNYGVDGYVVRIYPKGHPHFVRTKSDKIYWRHWFSTTKPDQKKRRYGKGFVKIKF</sequence>
<dbReference type="Pfam" id="PF22014">
    <property type="entry name" value="DUF6932"/>
    <property type="match status" value="1"/>
</dbReference>
<dbReference type="RefSeq" id="WP_090169243.1">
    <property type="nucleotide sequence ID" value="NZ_FOFB01000014.1"/>
</dbReference>
<dbReference type="Proteomes" id="UP000199021">
    <property type="component" value="Unassembled WGS sequence"/>
</dbReference>
<evidence type="ECO:0000313" key="1">
    <source>
        <dbReference type="EMBL" id="SEQ68847.1"/>
    </source>
</evidence>
<evidence type="ECO:0000313" key="2">
    <source>
        <dbReference type="Proteomes" id="UP000199021"/>
    </source>
</evidence>
<dbReference type="OrthoDB" id="2617999at2"/>